<dbReference type="Proteomes" id="UP000283426">
    <property type="component" value="Unassembled WGS sequence"/>
</dbReference>
<evidence type="ECO:0000259" key="5">
    <source>
        <dbReference type="Pfam" id="PF25967"/>
    </source>
</evidence>
<dbReference type="Proteomes" id="UP000284434">
    <property type="component" value="Unassembled WGS sequence"/>
</dbReference>
<dbReference type="Gene3D" id="2.40.420.20">
    <property type="match status" value="1"/>
</dbReference>
<dbReference type="Pfam" id="PF25967">
    <property type="entry name" value="RND-MFP_C"/>
    <property type="match status" value="1"/>
</dbReference>
<dbReference type="Gene3D" id="1.10.287.470">
    <property type="entry name" value="Helix hairpin bin"/>
    <property type="match status" value="1"/>
</dbReference>
<evidence type="ECO:0000313" key="10">
    <source>
        <dbReference type="EMBL" id="RGY09812.1"/>
    </source>
</evidence>
<name>A0A1Y3YRD4_9BACT</name>
<evidence type="ECO:0000313" key="8">
    <source>
        <dbReference type="EMBL" id="RGU56236.1"/>
    </source>
</evidence>
<evidence type="ECO:0000313" key="7">
    <source>
        <dbReference type="EMBL" id="MDB9222043.1"/>
    </source>
</evidence>
<dbReference type="OMA" id="MRLDPID"/>
<evidence type="ECO:0000313" key="11">
    <source>
        <dbReference type="Proteomes" id="UP000283426"/>
    </source>
</evidence>
<sequence length="354" mass="39995">MIRHYLFPVVGIILGFSACRSSETNEKQVLMVKTETVKNYENELQVTYPGRVKAAADVDLAFRVAGPIIRIPVQVGSFVRKGEVIAEIDPRDYELQYKATEAEYKQIKSEAERVIELYNRKSVPENDYDKAVYGLQQITSKYNAHKNALKDTRLVAPFDGYIQKKYFDTDETVAAGMPVISMIDTRYFEVEIDVPSSDYVRRHLFNRFTAVADVFPDRVFPLELIDVTKKANLNQLYQMRLRLTPDPAIPLAAGMSVNVTIDYEAGGDNLTVVPLSAIFQDKEKSSVWVYRPADKKVTQRQVKIRQILKEGRVVLDEGLQSGEIVVTAGVHKLKEGMEVERLKPVADTNIGGLL</sequence>
<dbReference type="Proteomes" id="UP001212263">
    <property type="component" value="Unassembled WGS sequence"/>
</dbReference>
<dbReference type="NCBIfam" id="TIGR01730">
    <property type="entry name" value="RND_mfp"/>
    <property type="match status" value="1"/>
</dbReference>
<organism evidence="8 12">
    <name type="scientific">Odoribacter splanchnicus</name>
    <dbReference type="NCBI Taxonomy" id="28118"/>
    <lineage>
        <taxon>Bacteria</taxon>
        <taxon>Pseudomonadati</taxon>
        <taxon>Bacteroidota</taxon>
        <taxon>Bacteroidia</taxon>
        <taxon>Bacteroidales</taxon>
        <taxon>Odoribacteraceae</taxon>
        <taxon>Odoribacter</taxon>
    </lineage>
</organism>
<evidence type="ECO:0000259" key="4">
    <source>
        <dbReference type="Pfam" id="PF25917"/>
    </source>
</evidence>
<keyword evidence="3" id="KW-0813">Transport</keyword>
<protein>
    <submittedName>
        <fullName evidence="8">Efflux RND transporter periplasmic adaptor subunit</fullName>
    </submittedName>
</protein>
<evidence type="ECO:0000256" key="1">
    <source>
        <dbReference type="ARBA" id="ARBA00004196"/>
    </source>
</evidence>
<dbReference type="GO" id="GO:1990281">
    <property type="term" value="C:efflux pump complex"/>
    <property type="evidence" value="ECO:0007669"/>
    <property type="project" value="TreeGrafter"/>
</dbReference>
<evidence type="ECO:0000313" key="6">
    <source>
        <dbReference type="EMBL" id="MCG4958340.1"/>
    </source>
</evidence>
<dbReference type="InterPro" id="IPR006143">
    <property type="entry name" value="RND_pump_MFP"/>
</dbReference>
<feature type="domain" description="Multidrug resistance protein MdtA-like barrel-sandwich hybrid" evidence="4">
    <location>
        <begin position="58"/>
        <end position="178"/>
    </location>
</feature>
<dbReference type="SUPFAM" id="SSF111369">
    <property type="entry name" value="HlyD-like secretion proteins"/>
    <property type="match status" value="1"/>
</dbReference>
<evidence type="ECO:0000256" key="2">
    <source>
        <dbReference type="ARBA" id="ARBA00009477"/>
    </source>
</evidence>
<dbReference type="GeneID" id="61276017"/>
<dbReference type="EMBL" id="QRYC01000011">
    <property type="protein sequence ID" value="RGU56236.1"/>
    <property type="molecule type" value="Genomic_DNA"/>
</dbReference>
<reference evidence="11 12" key="1">
    <citation type="submission" date="2018-08" db="EMBL/GenBank/DDBJ databases">
        <title>A genome reference for cultivated species of the human gut microbiota.</title>
        <authorList>
            <person name="Zou Y."/>
            <person name="Xue W."/>
            <person name="Luo G."/>
        </authorList>
    </citation>
    <scope>NUCLEOTIDE SEQUENCE [LARGE SCALE GENOMIC DNA]</scope>
    <source>
        <strain evidence="9 11">AF14-6AC</strain>
        <strain evidence="8 12">AF16-14</strain>
        <strain evidence="10 13">OF03-11</strain>
    </source>
</reference>
<dbReference type="PANTHER" id="PTHR30469:SF15">
    <property type="entry name" value="HLYD FAMILY OF SECRETION PROTEINS"/>
    <property type="match status" value="1"/>
</dbReference>
<dbReference type="RefSeq" id="WP_013612964.1">
    <property type="nucleotide sequence ID" value="NZ_BAABYK010000001.1"/>
</dbReference>
<dbReference type="GO" id="GO:0015562">
    <property type="term" value="F:efflux transmembrane transporter activity"/>
    <property type="evidence" value="ECO:0007669"/>
    <property type="project" value="TreeGrafter"/>
</dbReference>
<proteinExistence type="inferred from homology"/>
<dbReference type="EMBL" id="JAKNDN010000001">
    <property type="protein sequence ID" value="MCG4958340.1"/>
    <property type="molecule type" value="Genomic_DNA"/>
</dbReference>
<evidence type="ECO:0000313" key="13">
    <source>
        <dbReference type="Proteomes" id="UP000284434"/>
    </source>
</evidence>
<evidence type="ECO:0000313" key="9">
    <source>
        <dbReference type="EMBL" id="RGV23461.1"/>
    </source>
</evidence>
<dbReference type="EMBL" id="QRYW01000028">
    <property type="protein sequence ID" value="RGV23461.1"/>
    <property type="molecule type" value="Genomic_DNA"/>
</dbReference>
<feature type="domain" description="Multidrug resistance protein MdtA-like C-terminal permuted SH3" evidence="5">
    <location>
        <begin position="271"/>
        <end position="331"/>
    </location>
</feature>
<dbReference type="PROSITE" id="PS51257">
    <property type="entry name" value="PROKAR_LIPOPROTEIN"/>
    <property type="match status" value="1"/>
</dbReference>
<comment type="similarity">
    <text evidence="2">Belongs to the membrane fusion protein (MFP) (TC 8.A.1) family.</text>
</comment>
<dbReference type="Pfam" id="PF25917">
    <property type="entry name" value="BSH_RND"/>
    <property type="match status" value="1"/>
</dbReference>
<dbReference type="PANTHER" id="PTHR30469">
    <property type="entry name" value="MULTIDRUG RESISTANCE PROTEIN MDTA"/>
    <property type="match status" value="1"/>
</dbReference>
<accession>A0A1Y3YRD4</accession>
<dbReference type="Gene3D" id="2.40.50.100">
    <property type="match status" value="1"/>
</dbReference>
<gene>
    <name evidence="9" type="ORF">DWW24_13290</name>
    <name evidence="8" type="ORF">DWW57_09455</name>
    <name evidence="10" type="ORF">DXA53_00500</name>
    <name evidence="6" type="ORF">L0P03_00510</name>
    <name evidence="7" type="ORF">PN645_03365</name>
</gene>
<dbReference type="Proteomes" id="UP000284243">
    <property type="component" value="Unassembled WGS sequence"/>
</dbReference>
<dbReference type="InterPro" id="IPR058627">
    <property type="entry name" value="MdtA-like_C"/>
</dbReference>
<comment type="subcellular location">
    <subcellularLocation>
        <location evidence="1">Cell envelope</location>
    </subcellularLocation>
</comment>
<reference evidence="6" key="2">
    <citation type="submission" date="2022-01" db="EMBL/GenBank/DDBJ databases">
        <title>Collection of gut derived symbiotic bacterial strains cultured from healthy donors.</title>
        <authorList>
            <person name="Lin H."/>
            <person name="Kohout C."/>
            <person name="Waligurski E."/>
            <person name="Pamer E.G."/>
        </authorList>
    </citation>
    <scope>NUCLEOTIDE SEQUENCE</scope>
    <source>
        <strain evidence="6">DFI.1.149</strain>
    </source>
</reference>
<dbReference type="AlphaFoldDB" id="A0A1Y3YRD4"/>
<comment type="caution">
    <text evidence="8">The sequence shown here is derived from an EMBL/GenBank/DDBJ whole genome shotgun (WGS) entry which is preliminary data.</text>
</comment>
<reference evidence="7" key="3">
    <citation type="submission" date="2023-01" db="EMBL/GenBank/DDBJ databases">
        <title>Human gut microbiome strain richness.</title>
        <authorList>
            <person name="Chen-Liaw A."/>
        </authorList>
    </citation>
    <scope>NUCLEOTIDE SEQUENCE</scope>
    <source>
        <strain evidence="7">RTP21484st1_B7_RTP21484_190118</strain>
    </source>
</reference>
<dbReference type="EMBL" id="JAQMRD010000003">
    <property type="protein sequence ID" value="MDB9222043.1"/>
    <property type="molecule type" value="Genomic_DNA"/>
</dbReference>
<evidence type="ECO:0000256" key="3">
    <source>
        <dbReference type="ARBA" id="ARBA00022448"/>
    </source>
</evidence>
<dbReference type="Proteomes" id="UP001199750">
    <property type="component" value="Unassembled WGS sequence"/>
</dbReference>
<dbReference type="EMBL" id="QSCO01000001">
    <property type="protein sequence ID" value="RGY09812.1"/>
    <property type="molecule type" value="Genomic_DNA"/>
</dbReference>
<evidence type="ECO:0000313" key="12">
    <source>
        <dbReference type="Proteomes" id="UP000284243"/>
    </source>
</evidence>
<dbReference type="InterPro" id="IPR058625">
    <property type="entry name" value="MdtA-like_BSH"/>
</dbReference>